<dbReference type="RefSeq" id="WP_054340317.1">
    <property type="nucleotide sequence ID" value="NZ_FTOE01000005.1"/>
</dbReference>
<feature type="transmembrane region" description="Helical" evidence="6">
    <location>
        <begin position="94"/>
        <end position="115"/>
    </location>
</feature>
<dbReference type="AlphaFoldDB" id="A0A1N7M9M2"/>
<dbReference type="InterPro" id="IPR011701">
    <property type="entry name" value="MFS"/>
</dbReference>
<dbReference type="Proteomes" id="UP000185999">
    <property type="component" value="Unassembled WGS sequence"/>
</dbReference>
<feature type="transmembrane region" description="Helical" evidence="6">
    <location>
        <begin position="242"/>
        <end position="260"/>
    </location>
</feature>
<gene>
    <name evidence="8" type="ORF">SAMN05421760_105293</name>
</gene>
<feature type="transmembrane region" description="Helical" evidence="6">
    <location>
        <begin position="127"/>
        <end position="153"/>
    </location>
</feature>
<organism evidence="8 9">
    <name type="scientific">Neptunomonas antarctica</name>
    <dbReference type="NCBI Taxonomy" id="619304"/>
    <lineage>
        <taxon>Bacteria</taxon>
        <taxon>Pseudomonadati</taxon>
        <taxon>Pseudomonadota</taxon>
        <taxon>Gammaproteobacteria</taxon>
        <taxon>Oceanospirillales</taxon>
        <taxon>Oceanospirillaceae</taxon>
        <taxon>Neptunomonas</taxon>
    </lineage>
</organism>
<feature type="transmembrane region" description="Helical" evidence="6">
    <location>
        <begin position="272"/>
        <end position="291"/>
    </location>
</feature>
<dbReference type="Gene3D" id="1.20.1250.20">
    <property type="entry name" value="MFS general substrate transporter like domains"/>
    <property type="match status" value="2"/>
</dbReference>
<keyword evidence="5 6" id="KW-0472">Membrane</keyword>
<keyword evidence="2" id="KW-1003">Cell membrane</keyword>
<evidence type="ECO:0000259" key="7">
    <source>
        <dbReference type="PROSITE" id="PS50850"/>
    </source>
</evidence>
<dbReference type="PANTHER" id="PTHR43124">
    <property type="entry name" value="PURINE EFFLUX PUMP PBUE"/>
    <property type="match status" value="1"/>
</dbReference>
<feature type="transmembrane region" description="Helical" evidence="6">
    <location>
        <begin position="37"/>
        <end position="61"/>
    </location>
</feature>
<dbReference type="PANTHER" id="PTHR43124:SF3">
    <property type="entry name" value="CHLORAMPHENICOL EFFLUX PUMP RV0191"/>
    <property type="match status" value="1"/>
</dbReference>
<dbReference type="GO" id="GO:0005886">
    <property type="term" value="C:plasma membrane"/>
    <property type="evidence" value="ECO:0007669"/>
    <property type="project" value="UniProtKB-SubCell"/>
</dbReference>
<feature type="transmembrane region" description="Helical" evidence="6">
    <location>
        <begin position="200"/>
        <end position="222"/>
    </location>
</feature>
<dbReference type="InterPro" id="IPR020846">
    <property type="entry name" value="MFS_dom"/>
</dbReference>
<evidence type="ECO:0000256" key="4">
    <source>
        <dbReference type="ARBA" id="ARBA00022989"/>
    </source>
</evidence>
<feature type="domain" description="Major facilitator superfamily (MFS) profile" evidence="7">
    <location>
        <begin position="3"/>
        <end position="395"/>
    </location>
</feature>
<evidence type="ECO:0000256" key="2">
    <source>
        <dbReference type="ARBA" id="ARBA00022475"/>
    </source>
</evidence>
<keyword evidence="9" id="KW-1185">Reference proteome</keyword>
<evidence type="ECO:0000256" key="1">
    <source>
        <dbReference type="ARBA" id="ARBA00004651"/>
    </source>
</evidence>
<feature type="transmembrane region" description="Helical" evidence="6">
    <location>
        <begin position="369"/>
        <end position="389"/>
    </location>
</feature>
<feature type="transmembrane region" description="Helical" evidence="6">
    <location>
        <begin position="68"/>
        <end position="88"/>
    </location>
</feature>
<dbReference type="GO" id="GO:0022857">
    <property type="term" value="F:transmembrane transporter activity"/>
    <property type="evidence" value="ECO:0007669"/>
    <property type="project" value="InterPro"/>
</dbReference>
<keyword evidence="4 6" id="KW-1133">Transmembrane helix</keyword>
<dbReference type="Pfam" id="PF07690">
    <property type="entry name" value="MFS_1"/>
    <property type="match status" value="1"/>
</dbReference>
<dbReference type="EMBL" id="FTOE01000005">
    <property type="protein sequence ID" value="SIS82778.1"/>
    <property type="molecule type" value="Genomic_DNA"/>
</dbReference>
<dbReference type="SUPFAM" id="SSF103473">
    <property type="entry name" value="MFS general substrate transporter"/>
    <property type="match status" value="1"/>
</dbReference>
<proteinExistence type="predicted"/>
<dbReference type="OrthoDB" id="5291895at2"/>
<comment type="subcellular location">
    <subcellularLocation>
        <location evidence="1">Cell membrane</location>
        <topology evidence="1">Multi-pass membrane protein</topology>
    </subcellularLocation>
</comment>
<name>A0A1N7M9M2_9GAMM</name>
<sequence>MRELIVLCSAYSISLFYRGMIAVIAPEISADLALDEAMLGVLASSFFLSFAVAQIPTGIALDRFGGRITIAGFMWFAVFGTWLFSVATTYYEALLAQVLIGVGCAPVFVGIMLFIGRRFSPQRFAYVTALVLAVGSLGDLMGTTPLAMLAQWLGWRSSLQLIMLVPALISCLFLFAMESDRPEVSQETLVRMLKGMAKICSIRSLWTVMPMFLASYAVLMAIRGLWSGPYLADIFAASATQRGFILMAMSVSMAVGTFLLGLADRRFQQTKWVVLCTSMLTLLALMLLAYYPARGSGFAMGCFIVIGLFGYNYPLLMSHSRTFLSPQYYGRGMAVLTAISMIGVAIIQSGSGWLMEWATSAKLSSVEQYRMLFVLLAGVLATAMLAYSFSRREGSADQPTIK</sequence>
<dbReference type="InterPro" id="IPR050189">
    <property type="entry name" value="MFS_Efflux_Transporters"/>
</dbReference>
<feature type="transmembrane region" description="Helical" evidence="6">
    <location>
        <begin position="5"/>
        <end position="25"/>
    </location>
</feature>
<reference evidence="9" key="1">
    <citation type="submission" date="2017-01" db="EMBL/GenBank/DDBJ databases">
        <authorList>
            <person name="Varghese N."/>
            <person name="Submissions S."/>
        </authorList>
    </citation>
    <scope>NUCLEOTIDE SEQUENCE [LARGE SCALE GENOMIC DNA]</scope>
    <source>
        <strain evidence="9">DSM 22306</strain>
    </source>
</reference>
<feature type="transmembrane region" description="Helical" evidence="6">
    <location>
        <begin position="328"/>
        <end position="349"/>
    </location>
</feature>
<feature type="transmembrane region" description="Helical" evidence="6">
    <location>
        <begin position="297"/>
        <end position="316"/>
    </location>
</feature>
<dbReference type="InterPro" id="IPR036259">
    <property type="entry name" value="MFS_trans_sf"/>
</dbReference>
<evidence type="ECO:0000313" key="8">
    <source>
        <dbReference type="EMBL" id="SIS82778.1"/>
    </source>
</evidence>
<evidence type="ECO:0000256" key="6">
    <source>
        <dbReference type="SAM" id="Phobius"/>
    </source>
</evidence>
<dbReference type="PROSITE" id="PS50850">
    <property type="entry name" value="MFS"/>
    <property type="match status" value="1"/>
</dbReference>
<evidence type="ECO:0000256" key="5">
    <source>
        <dbReference type="ARBA" id="ARBA00023136"/>
    </source>
</evidence>
<accession>A0A1N7M9M2</accession>
<keyword evidence="3 6" id="KW-0812">Transmembrane</keyword>
<feature type="transmembrane region" description="Helical" evidence="6">
    <location>
        <begin position="159"/>
        <end position="179"/>
    </location>
</feature>
<evidence type="ECO:0000313" key="9">
    <source>
        <dbReference type="Proteomes" id="UP000185999"/>
    </source>
</evidence>
<evidence type="ECO:0000256" key="3">
    <source>
        <dbReference type="ARBA" id="ARBA00022692"/>
    </source>
</evidence>
<dbReference type="STRING" id="619304.SAMN05421760_105293"/>
<protein>
    <submittedName>
        <fullName evidence="8">Predicted arabinose efflux permease, MFS family</fullName>
    </submittedName>
</protein>